<dbReference type="EMBL" id="JACBZO010000001">
    <property type="protein sequence ID" value="NYI42628.1"/>
    <property type="molecule type" value="Genomic_DNA"/>
</dbReference>
<keyword evidence="2" id="KW-1185">Reference proteome</keyword>
<sequence length="75" mass="8295">MIQLARLLDLRDLEVEALLARAEGLVSRVVTEVELKPGDLVVLTGMSEARKRDLTAMAGARGLVVWPAAKRGWRR</sequence>
<reference evidence="1 2" key="1">
    <citation type="submission" date="2020-07" db="EMBL/GenBank/DDBJ databases">
        <title>Sequencing the genomes of 1000 actinobacteria strains.</title>
        <authorList>
            <person name="Klenk H.-P."/>
        </authorList>
    </citation>
    <scope>NUCLEOTIDE SEQUENCE [LARGE SCALE GENOMIC DNA]</scope>
    <source>
        <strain evidence="1 2">DSM 19970</strain>
    </source>
</reference>
<proteinExistence type="predicted"/>
<dbReference type="Proteomes" id="UP000547973">
    <property type="component" value="Unassembled WGS sequence"/>
</dbReference>
<evidence type="ECO:0000313" key="1">
    <source>
        <dbReference type="EMBL" id="NYI42628.1"/>
    </source>
</evidence>
<dbReference type="RefSeq" id="WP_062075551.1">
    <property type="nucleotide sequence ID" value="NZ_BBRC01000011.1"/>
</dbReference>
<organism evidence="1 2">
    <name type="scientific">Demequina lutea</name>
    <dbReference type="NCBI Taxonomy" id="431489"/>
    <lineage>
        <taxon>Bacteria</taxon>
        <taxon>Bacillati</taxon>
        <taxon>Actinomycetota</taxon>
        <taxon>Actinomycetes</taxon>
        <taxon>Micrococcales</taxon>
        <taxon>Demequinaceae</taxon>
        <taxon>Demequina</taxon>
    </lineage>
</organism>
<comment type="caution">
    <text evidence="1">The sequence shown here is derived from an EMBL/GenBank/DDBJ whole genome shotgun (WGS) entry which is preliminary data.</text>
</comment>
<name>A0A7Z0CL72_9MICO</name>
<gene>
    <name evidence="1" type="ORF">BKA03_002747</name>
</gene>
<protein>
    <submittedName>
        <fullName evidence="1">Uncharacterized protein</fullName>
    </submittedName>
</protein>
<dbReference type="AlphaFoldDB" id="A0A7Z0CL72"/>
<evidence type="ECO:0000313" key="2">
    <source>
        <dbReference type="Proteomes" id="UP000547973"/>
    </source>
</evidence>
<accession>A0A7Z0CL72</accession>
<dbReference type="OrthoDB" id="190275at2"/>